<name>A0A5B7XY66_LEVBR</name>
<dbReference type="SUPFAM" id="SSF49899">
    <property type="entry name" value="Concanavalin A-like lectins/glucanases"/>
    <property type="match status" value="1"/>
</dbReference>
<protein>
    <submittedName>
        <fullName evidence="1">Uncharacterized protein</fullName>
    </submittedName>
</protein>
<organism evidence="1 2">
    <name type="scientific">Levilactobacillus brevis</name>
    <name type="common">Lactobacillus brevis</name>
    <dbReference type="NCBI Taxonomy" id="1580"/>
    <lineage>
        <taxon>Bacteria</taxon>
        <taxon>Bacillati</taxon>
        <taxon>Bacillota</taxon>
        <taxon>Bacilli</taxon>
        <taxon>Lactobacillales</taxon>
        <taxon>Lactobacillaceae</taxon>
        <taxon>Levilactobacillus</taxon>
    </lineage>
</organism>
<dbReference type="InterPro" id="IPR013320">
    <property type="entry name" value="ConA-like_dom_sf"/>
</dbReference>
<dbReference type="AlphaFoldDB" id="A0A5B7XY66"/>
<accession>A0A5B7XY66</accession>
<gene>
    <name evidence="1" type="ORF">UCCLBBS449_0565</name>
</gene>
<dbReference type="RefSeq" id="WP_042521696.1">
    <property type="nucleotide sequence ID" value="NZ_CP031198.1"/>
</dbReference>
<proteinExistence type="predicted"/>
<dbReference type="Proteomes" id="UP000307074">
    <property type="component" value="Chromosome"/>
</dbReference>
<dbReference type="Gene3D" id="2.60.120.200">
    <property type="match status" value="1"/>
</dbReference>
<dbReference type="EMBL" id="CP031198">
    <property type="protein sequence ID" value="QCZ52541.1"/>
    <property type="molecule type" value="Genomic_DNA"/>
</dbReference>
<evidence type="ECO:0000313" key="2">
    <source>
        <dbReference type="Proteomes" id="UP000307074"/>
    </source>
</evidence>
<sequence>MKFKQRLIGAIGVLVVLGLIGQMSVAYADADYDKAKANAPQGLPLSNYFKFGDFAGNSAKVVDTGRSDGTQMVQLTDAKAEVGTIWTGDDYALDLNKNATASMWMYFGNYPVDAGDGMAFVIQNDTRGVNAVSRASDGTVGNGQTLGVWGVDDNPKGTAAQIASRGIQNSWALEFDTYLNSNNFDLRTGVVKQHIASNYPGYAGSYGSGGDFFYLNHNGLMKDSSDPNYLLSSRDNTWKHLTLKWDAAASTITYAFNDKNPATGDAKTATGTQTVTIDRSKIDPNGTGKARWGFTGSTGELWENNLVIFEQLPGIVNSSASATITNTRTDKQIATGDAIDAGTPLRADYRLDYTSGSKSWTGISAKINLPNNFAANYAKVTYANGKTTLLDTSQLSDQALTAAIDDLNTTNNVATVSVYGSATNSSTSSAVSVPAATSHFNGSNALTMASTPAYTINPRNSWQLGLYFGAVGTGTTTTSMTTTADGVDLTGYFTFAQDNTPSSEALINGSAVDLYPSVNGKILSSVKVSSGASREFSYHIAAADLASGENHVTLTAGHAASTGTVYSTPITATVMAGALGFQSISDTLNFDETLTGSTETIAPVSQPDVSVSDTRGGQNSWTVKAALTGMSTNFPGTLIYQPGDGSSVSLNNQAATIDTGKAASSATDVSDDWSQTWTGASSKGLFLKVPGSSTSGNYNGQINWELDDTPS</sequence>
<evidence type="ECO:0000313" key="1">
    <source>
        <dbReference type="EMBL" id="QCZ52541.1"/>
    </source>
</evidence>
<reference evidence="1 2" key="1">
    <citation type="submission" date="2018-07" db="EMBL/GenBank/DDBJ databases">
        <authorList>
            <person name="Feyereisen M."/>
        </authorList>
    </citation>
    <scope>NUCLEOTIDE SEQUENCE [LARGE SCALE GENOMIC DNA]</scope>
    <source>
        <strain evidence="1 2">UCCLBBS449</strain>
    </source>
</reference>